<dbReference type="Pfam" id="PF00069">
    <property type="entry name" value="Pkinase"/>
    <property type="match status" value="1"/>
</dbReference>
<dbReference type="EMBL" id="MFTJ01000032">
    <property type="protein sequence ID" value="OGI65024.1"/>
    <property type="molecule type" value="Genomic_DNA"/>
</dbReference>
<keyword evidence="3" id="KW-0808">Transferase</keyword>
<organism evidence="10 11">
    <name type="scientific">Candidatus Nomurabacteria bacterium RIFCSPHIGHO2_01_FULL_39_10</name>
    <dbReference type="NCBI Taxonomy" id="1801733"/>
    <lineage>
        <taxon>Bacteria</taxon>
        <taxon>Candidatus Nomuraibacteriota</taxon>
    </lineage>
</organism>
<evidence type="ECO:0000256" key="4">
    <source>
        <dbReference type="ARBA" id="ARBA00022741"/>
    </source>
</evidence>
<dbReference type="Proteomes" id="UP000178700">
    <property type="component" value="Unassembled WGS sequence"/>
</dbReference>
<gene>
    <name evidence="10" type="ORF">A2642_00610</name>
</gene>
<dbReference type="Gene3D" id="1.10.510.10">
    <property type="entry name" value="Transferase(Phosphotransferase) domain 1"/>
    <property type="match status" value="1"/>
</dbReference>
<proteinExistence type="predicted"/>
<dbReference type="SUPFAM" id="SSF56112">
    <property type="entry name" value="Protein kinase-like (PK-like)"/>
    <property type="match status" value="1"/>
</dbReference>
<reference evidence="10 11" key="1">
    <citation type="journal article" date="2016" name="Nat. Commun.">
        <title>Thousands of microbial genomes shed light on interconnected biogeochemical processes in an aquifer system.</title>
        <authorList>
            <person name="Anantharaman K."/>
            <person name="Brown C.T."/>
            <person name="Hug L.A."/>
            <person name="Sharon I."/>
            <person name="Castelle C.J."/>
            <person name="Probst A.J."/>
            <person name="Thomas B.C."/>
            <person name="Singh A."/>
            <person name="Wilkins M.J."/>
            <person name="Karaoz U."/>
            <person name="Brodie E.L."/>
            <person name="Williams K.H."/>
            <person name="Hubbard S.S."/>
            <person name="Banfield J.F."/>
        </authorList>
    </citation>
    <scope>NUCLEOTIDE SEQUENCE [LARGE SCALE GENOMIC DNA]</scope>
</reference>
<comment type="catalytic activity">
    <reaction evidence="7">
        <text>L-threonyl-[protein] + ATP = O-phospho-L-threonyl-[protein] + ADP + H(+)</text>
        <dbReference type="Rhea" id="RHEA:46608"/>
        <dbReference type="Rhea" id="RHEA-COMP:11060"/>
        <dbReference type="Rhea" id="RHEA-COMP:11605"/>
        <dbReference type="ChEBI" id="CHEBI:15378"/>
        <dbReference type="ChEBI" id="CHEBI:30013"/>
        <dbReference type="ChEBI" id="CHEBI:30616"/>
        <dbReference type="ChEBI" id="CHEBI:61977"/>
        <dbReference type="ChEBI" id="CHEBI:456216"/>
        <dbReference type="EC" id="2.7.11.1"/>
    </reaction>
</comment>
<dbReference type="CDD" id="cd14014">
    <property type="entry name" value="STKc_PknB_like"/>
    <property type="match status" value="1"/>
</dbReference>
<dbReference type="EC" id="2.7.11.1" evidence="1"/>
<dbReference type="GO" id="GO:0004674">
    <property type="term" value="F:protein serine/threonine kinase activity"/>
    <property type="evidence" value="ECO:0007669"/>
    <property type="project" value="UniProtKB-KW"/>
</dbReference>
<dbReference type="PROSITE" id="PS50011">
    <property type="entry name" value="PROTEIN_KINASE_DOM"/>
    <property type="match status" value="1"/>
</dbReference>
<dbReference type="SMART" id="SM00220">
    <property type="entry name" value="S_TKc"/>
    <property type="match status" value="1"/>
</dbReference>
<dbReference type="PROSITE" id="PS00108">
    <property type="entry name" value="PROTEIN_KINASE_ST"/>
    <property type="match status" value="1"/>
</dbReference>
<feature type="domain" description="Protein kinase" evidence="9">
    <location>
        <begin position="16"/>
        <end position="271"/>
    </location>
</feature>
<dbReference type="InterPro" id="IPR000719">
    <property type="entry name" value="Prot_kinase_dom"/>
</dbReference>
<keyword evidence="4" id="KW-0547">Nucleotide-binding</keyword>
<evidence type="ECO:0000256" key="6">
    <source>
        <dbReference type="ARBA" id="ARBA00022840"/>
    </source>
</evidence>
<protein>
    <recommendedName>
        <fullName evidence="1">non-specific serine/threonine protein kinase</fullName>
        <ecNumber evidence="1">2.7.11.1</ecNumber>
    </recommendedName>
</protein>
<evidence type="ECO:0000256" key="1">
    <source>
        <dbReference type="ARBA" id="ARBA00012513"/>
    </source>
</evidence>
<comment type="caution">
    <text evidence="10">The sequence shown here is derived from an EMBL/GenBank/DDBJ whole genome shotgun (WGS) entry which is preliminary data.</text>
</comment>
<dbReference type="AlphaFoldDB" id="A0A1F6V6E3"/>
<dbReference type="PANTHER" id="PTHR24363:SF0">
    <property type="entry name" value="SERINE_THREONINE KINASE LIKE DOMAIN CONTAINING 1"/>
    <property type="match status" value="1"/>
</dbReference>
<dbReference type="GO" id="GO:0005524">
    <property type="term" value="F:ATP binding"/>
    <property type="evidence" value="ECO:0007669"/>
    <property type="project" value="UniProtKB-KW"/>
</dbReference>
<evidence type="ECO:0000256" key="2">
    <source>
        <dbReference type="ARBA" id="ARBA00022527"/>
    </source>
</evidence>
<comment type="catalytic activity">
    <reaction evidence="8">
        <text>L-seryl-[protein] + ATP = O-phospho-L-seryl-[protein] + ADP + H(+)</text>
        <dbReference type="Rhea" id="RHEA:17989"/>
        <dbReference type="Rhea" id="RHEA-COMP:9863"/>
        <dbReference type="Rhea" id="RHEA-COMP:11604"/>
        <dbReference type="ChEBI" id="CHEBI:15378"/>
        <dbReference type="ChEBI" id="CHEBI:29999"/>
        <dbReference type="ChEBI" id="CHEBI:30616"/>
        <dbReference type="ChEBI" id="CHEBI:83421"/>
        <dbReference type="ChEBI" id="CHEBI:456216"/>
        <dbReference type="EC" id="2.7.11.1"/>
    </reaction>
</comment>
<dbReference type="InterPro" id="IPR008271">
    <property type="entry name" value="Ser/Thr_kinase_AS"/>
</dbReference>
<evidence type="ECO:0000256" key="7">
    <source>
        <dbReference type="ARBA" id="ARBA00047899"/>
    </source>
</evidence>
<evidence type="ECO:0000256" key="8">
    <source>
        <dbReference type="ARBA" id="ARBA00048679"/>
    </source>
</evidence>
<evidence type="ECO:0000256" key="5">
    <source>
        <dbReference type="ARBA" id="ARBA00022777"/>
    </source>
</evidence>
<accession>A0A1F6V6E3</accession>
<evidence type="ECO:0000256" key="3">
    <source>
        <dbReference type="ARBA" id="ARBA00022679"/>
    </source>
</evidence>
<dbReference type="PANTHER" id="PTHR24363">
    <property type="entry name" value="SERINE/THREONINE PROTEIN KINASE"/>
    <property type="match status" value="1"/>
</dbReference>
<keyword evidence="5" id="KW-0418">Kinase</keyword>
<name>A0A1F6V6E3_9BACT</name>
<evidence type="ECO:0000259" key="9">
    <source>
        <dbReference type="PROSITE" id="PS50011"/>
    </source>
</evidence>
<dbReference type="InterPro" id="IPR011009">
    <property type="entry name" value="Kinase-like_dom_sf"/>
</dbReference>
<keyword evidence="6" id="KW-0067">ATP-binding</keyword>
<evidence type="ECO:0000313" key="11">
    <source>
        <dbReference type="Proteomes" id="UP000178700"/>
    </source>
</evidence>
<keyword evidence="2" id="KW-0723">Serine/threonine-protein kinase</keyword>
<sequence length="555" mass="61705">MTDVDELFEPRVVNGYTLVDILGSGGTAIAYTAKKDGKSFCVREHKFGKVKGRDGFKHFDLFEREYEVLRGLDHPYIPKVHDFFEVQEGRDISLYMVQDLVAGKCLEQLLKEKGVFTEENVLDIMLQLTGILEYTHSRAPAVVHRDIKPSNLMMDEQGKIYLIDFGIVQQEIVKTMGGSTSFGTLGYSAPEVFAGMAMPQSDLYSVGATALTLLSGISIDQMMHGFEVMYDQKVKFGNSNLKTVVDALIPVRSEDRIQSAEQLREYITQILEGKTIRVGRSSSGVFVKWLASLVPEGVVRTLAHTRSGVIDDARRQSLLITMDEPVVGKEKPAVKGEYVLMPQTDTYALGVEALRQIGQKPLTFKETILARVEAYESGDKSLFDTWLDSCTGIVYKSGTTKFKIVPNCEQLRTISKDFSGAFLPITYDAINASIERRETSDDNLSPTMYATIDLPELDSTRGKYNTLLTYAESLEHPGWLAALEGDRELLKTYTNIVSSVRAAKYGASDKLMGFLVRQNTPTDELNAAFVHSLNYNSNAVGSSSLVSNGRFLARR</sequence>
<evidence type="ECO:0000313" key="10">
    <source>
        <dbReference type="EMBL" id="OGI65024.1"/>
    </source>
</evidence>